<evidence type="ECO:0000256" key="12">
    <source>
        <dbReference type="PIRNR" id="PIRNR006621"/>
    </source>
</evidence>
<dbReference type="InterPro" id="IPR001269">
    <property type="entry name" value="DUS_fam"/>
</dbReference>
<feature type="active site" description="Proton donor" evidence="13">
    <location>
        <position position="103"/>
    </location>
</feature>
<evidence type="ECO:0000256" key="7">
    <source>
        <dbReference type="ARBA" id="ARBA00022857"/>
    </source>
</evidence>
<feature type="binding site" evidence="14">
    <location>
        <position position="72"/>
    </location>
    <ligand>
        <name>FMN</name>
        <dbReference type="ChEBI" id="CHEBI:58210"/>
    </ligand>
</feature>
<evidence type="ECO:0000256" key="1">
    <source>
        <dbReference type="ARBA" id="ARBA00001917"/>
    </source>
</evidence>
<accession>A0A1J4TBQ6</accession>
<dbReference type="InterPro" id="IPR013785">
    <property type="entry name" value="Aldolase_TIM"/>
</dbReference>
<comment type="catalytic activity">
    <reaction evidence="11">
        <text>a 5,6-dihydrouridine in tRNA + NAD(+) = a uridine in tRNA + NADH + H(+)</text>
        <dbReference type="Rhea" id="RHEA:54452"/>
        <dbReference type="Rhea" id="RHEA-COMP:13339"/>
        <dbReference type="Rhea" id="RHEA-COMP:13887"/>
        <dbReference type="ChEBI" id="CHEBI:15378"/>
        <dbReference type="ChEBI" id="CHEBI:57540"/>
        <dbReference type="ChEBI" id="CHEBI:57945"/>
        <dbReference type="ChEBI" id="CHEBI:65315"/>
        <dbReference type="ChEBI" id="CHEBI:74443"/>
    </reaction>
</comment>
<dbReference type="PIRSF" id="PIRSF006621">
    <property type="entry name" value="Dus"/>
    <property type="match status" value="1"/>
</dbReference>
<feature type="binding site" evidence="14">
    <location>
        <position position="142"/>
    </location>
    <ligand>
        <name>FMN</name>
        <dbReference type="ChEBI" id="CHEBI:58210"/>
    </ligand>
</feature>
<dbReference type="InterPro" id="IPR024036">
    <property type="entry name" value="tRNA-dHydroUridine_Synthase_C"/>
</dbReference>
<evidence type="ECO:0000256" key="8">
    <source>
        <dbReference type="ARBA" id="ARBA00022884"/>
    </source>
</evidence>
<feature type="binding site" evidence="14">
    <location>
        <position position="170"/>
    </location>
    <ligand>
        <name>FMN</name>
        <dbReference type="ChEBI" id="CHEBI:58210"/>
    </ligand>
</feature>
<dbReference type="AlphaFoldDB" id="A0A1J4TBQ6"/>
<dbReference type="EC" id="1.3.1.-" evidence="12"/>
<keyword evidence="7" id="KW-0521">NADP</keyword>
<sequence length="309" mass="34210">MAKNFWRKLKTPILAMAPLAGLTDSPFRILVKKYGADVLYSEMASATALFYNPEETLKLLQFTSSERPYVVQLFGSKPEHFAAAVRIIEKKIKPDGIDINFGCPVKKVTKQGAGSALMANLPNSRAVLEAVLKNTKLPVSIKVRTQSGKVKLKDFLQNIADLPISALMIHGRTLAQGFNGEIDLKAIREARQYFSGIILANGGIHNYDDLAKVLSETGVDGAGIGRGALGRPWIFRELKDSKFKISPEQISRLAFRQAQLMFKQKGRAGILEMRQHLCWYVNGLAGAKKLRARMVRVESLADIKKVLSL</sequence>
<comment type="catalytic activity">
    <reaction evidence="10">
        <text>a 5,6-dihydrouridine in tRNA + NADP(+) = a uridine in tRNA + NADPH + H(+)</text>
        <dbReference type="Rhea" id="RHEA:23624"/>
        <dbReference type="Rhea" id="RHEA-COMP:13339"/>
        <dbReference type="Rhea" id="RHEA-COMP:13887"/>
        <dbReference type="ChEBI" id="CHEBI:15378"/>
        <dbReference type="ChEBI" id="CHEBI:57783"/>
        <dbReference type="ChEBI" id="CHEBI:58349"/>
        <dbReference type="ChEBI" id="CHEBI:65315"/>
        <dbReference type="ChEBI" id="CHEBI:74443"/>
    </reaction>
</comment>
<dbReference type="PROSITE" id="PS01136">
    <property type="entry name" value="UPF0034"/>
    <property type="match status" value="1"/>
</dbReference>
<comment type="cofactor">
    <cofactor evidence="1 12 14">
        <name>FMN</name>
        <dbReference type="ChEBI" id="CHEBI:58210"/>
    </cofactor>
</comment>
<evidence type="ECO:0000256" key="5">
    <source>
        <dbReference type="ARBA" id="ARBA00022643"/>
    </source>
</evidence>
<keyword evidence="14" id="KW-0547">Nucleotide-binding</keyword>
<name>A0A1J4TBQ6_9BACT</name>
<keyword evidence="5 12" id="KW-0288">FMN</keyword>
<evidence type="ECO:0000256" key="2">
    <source>
        <dbReference type="ARBA" id="ARBA00002790"/>
    </source>
</evidence>
<feature type="binding site" evidence="14">
    <location>
        <begin position="225"/>
        <end position="226"/>
    </location>
    <ligand>
        <name>FMN</name>
        <dbReference type="ChEBI" id="CHEBI:58210"/>
    </ligand>
</feature>
<evidence type="ECO:0000256" key="3">
    <source>
        <dbReference type="ARBA" id="ARBA00022555"/>
    </source>
</evidence>
<keyword evidence="6 12" id="KW-0819">tRNA processing</keyword>
<protein>
    <recommendedName>
        <fullName evidence="12">tRNA-dihydrouridine synthase</fullName>
        <ecNumber evidence="12">1.3.1.-</ecNumber>
    </recommendedName>
</protein>
<dbReference type="Gene3D" id="1.10.1200.80">
    <property type="entry name" value="Putative flavin oxidoreducatase, domain 2"/>
    <property type="match status" value="1"/>
</dbReference>
<comment type="similarity">
    <text evidence="12">Belongs to the dus family.</text>
</comment>
<evidence type="ECO:0000256" key="13">
    <source>
        <dbReference type="PIRSR" id="PIRSR006621-1"/>
    </source>
</evidence>
<comment type="caution">
    <text evidence="16">The sequence shown here is derived from an EMBL/GenBank/DDBJ whole genome shotgun (WGS) entry which is preliminary data.</text>
</comment>
<dbReference type="SUPFAM" id="SSF51395">
    <property type="entry name" value="FMN-linked oxidoreductases"/>
    <property type="match status" value="1"/>
</dbReference>
<evidence type="ECO:0000256" key="4">
    <source>
        <dbReference type="ARBA" id="ARBA00022630"/>
    </source>
</evidence>
<dbReference type="PANTHER" id="PTHR45846:SF1">
    <property type="entry name" value="TRNA-DIHYDROURIDINE(47) SYNTHASE [NAD(P)(+)]-LIKE"/>
    <property type="match status" value="1"/>
</dbReference>
<gene>
    <name evidence="16" type="ORF">AUJ35_01265</name>
</gene>
<dbReference type="Gene3D" id="3.20.20.70">
    <property type="entry name" value="Aldolase class I"/>
    <property type="match status" value="1"/>
</dbReference>
<dbReference type="Proteomes" id="UP000182860">
    <property type="component" value="Unassembled WGS sequence"/>
</dbReference>
<reference evidence="16 17" key="1">
    <citation type="journal article" date="2016" name="Environ. Microbiol.">
        <title>Genomic resolution of a cold subsurface aquifer community provides metabolic insights for novel microbes adapted to high CO concentrations.</title>
        <authorList>
            <person name="Probst A.J."/>
            <person name="Castelle C.J."/>
            <person name="Singh A."/>
            <person name="Brown C.T."/>
            <person name="Anantharaman K."/>
            <person name="Sharon I."/>
            <person name="Hug L.A."/>
            <person name="Burstein D."/>
            <person name="Emerson J.B."/>
            <person name="Thomas B.C."/>
            <person name="Banfield J.F."/>
        </authorList>
    </citation>
    <scope>NUCLEOTIDE SEQUENCE [LARGE SCALE GENOMIC DNA]</scope>
    <source>
        <strain evidence="16">CG1_02_41_21</strain>
    </source>
</reference>
<evidence type="ECO:0000313" key="16">
    <source>
        <dbReference type="EMBL" id="OIO07918.1"/>
    </source>
</evidence>
<organism evidence="16 17">
    <name type="scientific">Candidatus Falkowbacteria bacterium CG1_02_41_21</name>
    <dbReference type="NCBI Taxonomy" id="1805147"/>
    <lineage>
        <taxon>Bacteria</taxon>
        <taxon>Candidatus Falkowiibacteriota</taxon>
    </lineage>
</organism>
<dbReference type="GO" id="GO:0000049">
    <property type="term" value="F:tRNA binding"/>
    <property type="evidence" value="ECO:0007669"/>
    <property type="project" value="UniProtKB-KW"/>
</dbReference>
<dbReference type="GO" id="GO:0017150">
    <property type="term" value="F:tRNA dihydrouridine synthase activity"/>
    <property type="evidence" value="ECO:0007669"/>
    <property type="project" value="InterPro"/>
</dbReference>
<evidence type="ECO:0000256" key="9">
    <source>
        <dbReference type="ARBA" id="ARBA00023002"/>
    </source>
</evidence>
<evidence type="ECO:0000256" key="10">
    <source>
        <dbReference type="ARBA" id="ARBA00048205"/>
    </source>
</evidence>
<keyword evidence="9 12" id="KW-0560">Oxidoreductase</keyword>
<dbReference type="GO" id="GO:0050660">
    <property type="term" value="F:flavin adenine dinucleotide binding"/>
    <property type="evidence" value="ECO:0007669"/>
    <property type="project" value="InterPro"/>
</dbReference>
<keyword evidence="4 12" id="KW-0285">Flavoprotein</keyword>
<keyword evidence="8" id="KW-0694">RNA-binding</keyword>
<dbReference type="PANTHER" id="PTHR45846">
    <property type="entry name" value="TRNA-DIHYDROURIDINE(47) SYNTHASE [NAD(P)(+)]-LIKE"/>
    <property type="match status" value="1"/>
</dbReference>
<proteinExistence type="inferred from homology"/>
<dbReference type="EMBL" id="MNUV01000022">
    <property type="protein sequence ID" value="OIO07918.1"/>
    <property type="molecule type" value="Genomic_DNA"/>
</dbReference>
<evidence type="ECO:0000259" key="15">
    <source>
        <dbReference type="Pfam" id="PF01207"/>
    </source>
</evidence>
<dbReference type="Pfam" id="PF01207">
    <property type="entry name" value="Dus"/>
    <property type="match status" value="1"/>
</dbReference>
<evidence type="ECO:0000256" key="11">
    <source>
        <dbReference type="ARBA" id="ARBA00048802"/>
    </source>
</evidence>
<evidence type="ECO:0000256" key="14">
    <source>
        <dbReference type="PIRSR" id="PIRSR006621-2"/>
    </source>
</evidence>
<keyword evidence="3" id="KW-0820">tRNA-binding</keyword>
<evidence type="ECO:0000313" key="17">
    <source>
        <dbReference type="Proteomes" id="UP000182860"/>
    </source>
</evidence>
<comment type="function">
    <text evidence="2 12">Catalyzes the synthesis of 5,6-dihydrouridine (D), a modified base found in the D-loop of most tRNAs, via the reduction of the C5-C6 double bond in target uridines.</text>
</comment>
<evidence type="ECO:0000256" key="6">
    <source>
        <dbReference type="ARBA" id="ARBA00022694"/>
    </source>
</evidence>
<feature type="domain" description="DUS-like FMN-binding" evidence="15">
    <location>
        <begin position="16"/>
        <end position="303"/>
    </location>
</feature>
<feature type="binding site" evidence="14">
    <location>
        <begin position="201"/>
        <end position="203"/>
    </location>
    <ligand>
        <name>FMN</name>
        <dbReference type="ChEBI" id="CHEBI:58210"/>
    </ligand>
</feature>
<dbReference type="CDD" id="cd02801">
    <property type="entry name" value="DUS_like_FMN"/>
    <property type="match status" value="1"/>
</dbReference>
<dbReference type="InterPro" id="IPR018517">
    <property type="entry name" value="tRNA_hU_synthase_CS"/>
</dbReference>
<dbReference type="InterPro" id="IPR035587">
    <property type="entry name" value="DUS-like_FMN-bd"/>
</dbReference>